<feature type="transmembrane region" description="Helical" evidence="7">
    <location>
        <begin position="284"/>
        <end position="305"/>
    </location>
</feature>
<dbReference type="RefSeq" id="WP_110501079.1">
    <property type="nucleotide sequence ID" value="NZ_QJVD01000010.1"/>
</dbReference>
<protein>
    <recommendedName>
        <fullName evidence="8">Phage shock protein PspC N-terminal domain-containing protein</fullName>
    </recommendedName>
</protein>
<dbReference type="AlphaFoldDB" id="A0A2V5LA14"/>
<evidence type="ECO:0000256" key="5">
    <source>
        <dbReference type="ARBA" id="ARBA00023136"/>
    </source>
</evidence>
<organism evidence="9 10">
    <name type="scientific">Arthrobacter livingstonensis</name>
    <dbReference type="NCBI Taxonomy" id="670078"/>
    <lineage>
        <taxon>Bacteria</taxon>
        <taxon>Bacillati</taxon>
        <taxon>Actinomycetota</taxon>
        <taxon>Actinomycetes</taxon>
        <taxon>Micrococcales</taxon>
        <taxon>Micrococcaceae</taxon>
        <taxon>Arthrobacter</taxon>
    </lineage>
</organism>
<feature type="transmembrane region" description="Helical" evidence="7">
    <location>
        <begin position="79"/>
        <end position="106"/>
    </location>
</feature>
<dbReference type="InterPro" id="IPR007168">
    <property type="entry name" value="Phageshock_PspC_N"/>
</dbReference>
<keyword evidence="4 7" id="KW-1133">Transmembrane helix</keyword>
<dbReference type="InterPro" id="IPR052027">
    <property type="entry name" value="PspC"/>
</dbReference>
<dbReference type="OrthoDB" id="7359894at2"/>
<feature type="transmembrane region" description="Helical" evidence="7">
    <location>
        <begin position="343"/>
        <end position="364"/>
    </location>
</feature>
<dbReference type="PANTHER" id="PTHR33885:SF3">
    <property type="entry name" value="PHAGE SHOCK PROTEIN C"/>
    <property type="match status" value="1"/>
</dbReference>
<dbReference type="PANTHER" id="PTHR33885">
    <property type="entry name" value="PHAGE SHOCK PROTEIN C"/>
    <property type="match status" value="1"/>
</dbReference>
<feature type="compositionally biased region" description="Low complexity" evidence="6">
    <location>
        <begin position="12"/>
        <end position="24"/>
    </location>
</feature>
<proteinExistence type="predicted"/>
<evidence type="ECO:0000256" key="7">
    <source>
        <dbReference type="SAM" id="Phobius"/>
    </source>
</evidence>
<sequence>MNDTHGSQQPEPGDAPQPNDQDQPQQPPHQGPAAPPGPAPQESARFFTWLRSLGVQRGSSRWVGGVCSGLADRWGIDPVIVRGLTVVLTIFFGIGLLAYGVAWALLPEPDGRIHVEQVGRGHWSTGMTGAAVATFLGLAGPGQGVVWDGHGGWFPWPVLWVAGIVAVIVWAVNRGKGGRTRPAPGQQQHFAAPGRAPGYDPVQVPGPVPGQPAGQAHGQAPGPIPGPYSAERLTRSVNSWTERNLGASGPLGTNGPLGAAGPLGTNGLLGPHGPLALKQRTPRLGAAASLLSLGLAVMAGALLLILDASGVLDLHGYQAAAAAAVAAITAGLAIIISGIRGRTAGGVGTFAIIALVVAGLLSMIPQHGQWTPLVHQSWAPTSVSAAQDGLTVVLGNATVDLTKLDAGTPLEADVLIPIDLAASQVVIKVPTSIPVTIKSDLAAAALRVQGRDGNDGNALVQSSTTRINPDATGNGLVVTLDGAAGNVTIVPVAGK</sequence>
<gene>
    <name evidence="9" type="ORF">CVV68_11215</name>
</gene>
<dbReference type="Proteomes" id="UP000247832">
    <property type="component" value="Unassembled WGS sequence"/>
</dbReference>
<keyword evidence="2" id="KW-1003">Cell membrane</keyword>
<feature type="compositionally biased region" description="Low complexity" evidence="6">
    <location>
        <begin position="211"/>
        <end position="221"/>
    </location>
</feature>
<feature type="region of interest" description="Disordered" evidence="6">
    <location>
        <begin position="177"/>
        <end position="230"/>
    </location>
</feature>
<comment type="caution">
    <text evidence="9">The sequence shown here is derived from an EMBL/GenBank/DDBJ whole genome shotgun (WGS) entry which is preliminary data.</text>
</comment>
<feature type="domain" description="Phage shock protein PspC N-terminal" evidence="8">
    <location>
        <begin position="59"/>
        <end position="108"/>
    </location>
</feature>
<keyword evidence="10" id="KW-1185">Reference proteome</keyword>
<feature type="transmembrane region" description="Helical" evidence="7">
    <location>
        <begin position="153"/>
        <end position="172"/>
    </location>
</feature>
<feature type="compositionally biased region" description="Pro residues" evidence="6">
    <location>
        <begin position="25"/>
        <end position="39"/>
    </location>
</feature>
<evidence type="ECO:0000256" key="4">
    <source>
        <dbReference type="ARBA" id="ARBA00022989"/>
    </source>
</evidence>
<reference evidence="9 10" key="1">
    <citation type="submission" date="2018-05" db="EMBL/GenBank/DDBJ databases">
        <title>Genetic diversity of glacier-inhabiting Cryobacterium bacteria in China and description of Cryobacterium mengkeensis sp. nov. and Arthrobacter glacialis sp. nov.</title>
        <authorList>
            <person name="Liu Q."/>
            <person name="Xin Y.-H."/>
        </authorList>
    </citation>
    <scope>NUCLEOTIDE SEQUENCE [LARGE SCALE GENOMIC DNA]</scope>
    <source>
        <strain evidence="9 10">LI2</strain>
    </source>
</reference>
<keyword evidence="5 7" id="KW-0472">Membrane</keyword>
<comment type="subcellular location">
    <subcellularLocation>
        <location evidence="1">Cell membrane</location>
        <topology evidence="1">Single-pass membrane protein</topology>
    </subcellularLocation>
</comment>
<evidence type="ECO:0000256" key="1">
    <source>
        <dbReference type="ARBA" id="ARBA00004162"/>
    </source>
</evidence>
<evidence type="ECO:0000313" key="9">
    <source>
        <dbReference type="EMBL" id="PYI67294.1"/>
    </source>
</evidence>
<name>A0A2V5LA14_9MICC</name>
<dbReference type="GO" id="GO:0005886">
    <property type="term" value="C:plasma membrane"/>
    <property type="evidence" value="ECO:0007669"/>
    <property type="project" value="UniProtKB-SubCell"/>
</dbReference>
<feature type="transmembrane region" description="Helical" evidence="7">
    <location>
        <begin position="317"/>
        <end position="336"/>
    </location>
</feature>
<evidence type="ECO:0000313" key="10">
    <source>
        <dbReference type="Proteomes" id="UP000247832"/>
    </source>
</evidence>
<evidence type="ECO:0000256" key="6">
    <source>
        <dbReference type="SAM" id="MobiDB-lite"/>
    </source>
</evidence>
<dbReference type="EMBL" id="QJVD01000010">
    <property type="protein sequence ID" value="PYI67294.1"/>
    <property type="molecule type" value="Genomic_DNA"/>
</dbReference>
<evidence type="ECO:0000259" key="8">
    <source>
        <dbReference type="Pfam" id="PF04024"/>
    </source>
</evidence>
<keyword evidence="3 7" id="KW-0812">Transmembrane</keyword>
<dbReference type="Pfam" id="PF04024">
    <property type="entry name" value="PspC"/>
    <property type="match status" value="1"/>
</dbReference>
<evidence type="ECO:0000256" key="2">
    <source>
        <dbReference type="ARBA" id="ARBA00022475"/>
    </source>
</evidence>
<feature type="compositionally biased region" description="Polar residues" evidence="6">
    <location>
        <begin position="1"/>
        <end position="10"/>
    </location>
</feature>
<feature type="region of interest" description="Disordered" evidence="6">
    <location>
        <begin position="1"/>
        <end position="42"/>
    </location>
</feature>
<evidence type="ECO:0000256" key="3">
    <source>
        <dbReference type="ARBA" id="ARBA00022692"/>
    </source>
</evidence>
<accession>A0A2V5LA14</accession>